<reference evidence="1 2" key="1">
    <citation type="submission" date="2018-06" db="EMBL/GenBank/DDBJ databases">
        <title>Freshwater and sediment microbial communities from various areas in North America, analyzing microbe dynamics in response to fracking.</title>
        <authorList>
            <person name="Lamendella R."/>
        </authorList>
    </citation>
    <scope>NUCLEOTIDE SEQUENCE [LARGE SCALE GENOMIC DNA]</scope>
    <source>
        <strain evidence="1 2">3b_TX</strain>
    </source>
</reference>
<dbReference type="Gene3D" id="1.20.120.450">
    <property type="entry name" value="dinb family like domain"/>
    <property type="match status" value="1"/>
</dbReference>
<dbReference type="SUPFAM" id="SSF109854">
    <property type="entry name" value="DinB/YfiT-like putative metalloenzymes"/>
    <property type="match status" value="1"/>
</dbReference>
<sequence>MPFFAPSVTTESDALFTFIEQQAGQLRLTALDLSDEQARSTPTTSRLSIAGLIAHSAQVIYGWLQQVKDPDRVFSLDDYVSFGRAIGIEEMCDGAELPDLTLAELLSAFDTATAEVTAARELVDSGRVDLDSTVPVPDMPWYPKDFVMTVRWILNHISTELARHAGHADIIRESIDGAIAYELNARAAGESWPPENWTDSADASTA</sequence>
<dbReference type="InterPro" id="IPR007061">
    <property type="entry name" value="MST-like"/>
</dbReference>
<name>A0A366IGG6_9MICO</name>
<accession>A0A366IGG6</accession>
<protein>
    <submittedName>
        <fullName evidence="1">Uncharacterized protein DUF664</fullName>
    </submittedName>
</protein>
<evidence type="ECO:0000313" key="2">
    <source>
        <dbReference type="Proteomes" id="UP000253509"/>
    </source>
</evidence>
<organism evidence="1 2">
    <name type="scientific">Brevibacterium celere</name>
    <dbReference type="NCBI Taxonomy" id="225845"/>
    <lineage>
        <taxon>Bacteria</taxon>
        <taxon>Bacillati</taxon>
        <taxon>Actinomycetota</taxon>
        <taxon>Actinomycetes</taxon>
        <taxon>Micrococcales</taxon>
        <taxon>Brevibacteriaceae</taxon>
        <taxon>Brevibacterium</taxon>
    </lineage>
</organism>
<evidence type="ECO:0000313" key="1">
    <source>
        <dbReference type="EMBL" id="RBP70647.1"/>
    </source>
</evidence>
<dbReference type="RefSeq" id="WP_113904767.1">
    <property type="nucleotide sequence ID" value="NZ_QNSB01000008.1"/>
</dbReference>
<dbReference type="EMBL" id="QNSB01000008">
    <property type="protein sequence ID" value="RBP70647.1"/>
    <property type="molecule type" value="Genomic_DNA"/>
</dbReference>
<dbReference type="InterPro" id="IPR034660">
    <property type="entry name" value="DinB/YfiT-like"/>
</dbReference>
<dbReference type="AlphaFoldDB" id="A0A366IGG6"/>
<gene>
    <name evidence="1" type="ORF">DFO65_10899</name>
</gene>
<proteinExistence type="predicted"/>
<dbReference type="Pfam" id="PF04978">
    <property type="entry name" value="MST"/>
    <property type="match status" value="1"/>
</dbReference>
<comment type="caution">
    <text evidence="1">The sequence shown here is derived from an EMBL/GenBank/DDBJ whole genome shotgun (WGS) entry which is preliminary data.</text>
</comment>
<keyword evidence="2" id="KW-1185">Reference proteome</keyword>
<dbReference type="Proteomes" id="UP000253509">
    <property type="component" value="Unassembled WGS sequence"/>
</dbReference>